<dbReference type="PANTHER" id="PTHR28678">
    <property type="entry name" value="CODANIN-1"/>
    <property type="match status" value="1"/>
</dbReference>
<dbReference type="OrthoDB" id="20982at2759"/>
<protein>
    <recommendedName>
        <fullName evidence="2">Codanin-1 C-terminal domain-containing protein</fullName>
    </recommendedName>
</protein>
<accession>A0A653CLX4</accession>
<dbReference type="AlphaFoldDB" id="A0A653CLX4"/>
<evidence type="ECO:0000313" key="4">
    <source>
        <dbReference type="Proteomes" id="UP000410492"/>
    </source>
</evidence>
<dbReference type="PANTHER" id="PTHR28678:SF1">
    <property type="entry name" value="CODANIN-1"/>
    <property type="match status" value="1"/>
</dbReference>
<gene>
    <name evidence="3" type="ORF">CALMAC_LOCUS10182</name>
</gene>
<keyword evidence="4" id="KW-1185">Reference proteome</keyword>
<dbReference type="InterPro" id="IPR040031">
    <property type="entry name" value="Codanin-1"/>
</dbReference>
<sequence length="1186" mass="135553">MSENLLNKIALGEVDTNLLTEWLLKDKQIGEINKFKCCQVEFLTYFLNFVHEEIPCCTKPTETSPKCSVPVETKDQESSARKRPSPHSTPVKSASFPPVEKCRISSPDNSLNSSTPKVKKTLSNSFLDNSYASPVSPLYRNNCTFSSPNYKRTSTEKNSSMCLGDYIINARCSPNKRKHSKNAGEKKRITPTILSSYSPNDGFKQSCNSFNFNTNDKSSESINRDRMSEERLRIMHKKECDKTAFPPMKLKPGVSGCNNEIEPDVKHVLYSDAVDRIANVYITILNNRMVLNITSEIHFIISLLLIKGFKDEEITQSNSCKKYFLSVHNVVYFAVKCLQSQLDILKHYERSLLKLLSCNKRLCLFAPQFCNKLKEISSSKQDRIVDVSENNTHTNICFNLDTDNRENFPNDVAFHAFRKQRDLFYDILRIWENSHLKPNWSFSIALSGKVKSLLSLCCEPINFVHITRLFKAQLISNCGKSLKEEGLLEEQLPTFSSLPNIDADKLNRLKNRLTTKQHSNGLNSPPLFTGYQEFYKDFIVVGANHIFNKHLSDVLTSEIVELNDTKFMSTGIEHPDDADVDAQTKKSYLKCVKHLRLLAKFLGFIESIPYKSDVAYNETLLTTQVKIRQQVSQLPPLDVKSILEKSVQQSCIILTIPWISKYLSMLDYVTLRLPYYMSCYRILFSIYRGVFKKKKGFDYNSVLIKSCLGWLFELPQFPDSEYLHFCVDCKSDIEQPQNCSGIDDINIVDQDILYAFCPYLDEIKKLLTSTSSKSSVTIKHITPVTAVRSFEQVNKKKFEQQLEESFLNTQPVSMRKTIEFVSERIASACIKHICSEVVPNYKREALESLKVFLDEWKKEQNESNANSNDSQKLTLTAMVSQQMQNHLLALREKCSKEVSCIMKEKVPASIENLLAIDTLKETTSACVSVTTKMCKDRVKQWMITQLNTNIFAKEFNVTTQKFLDQNNQQLVDKPVFALPPGGKSKTHNEDCKSAANILERIRVVSVDILESAKDVNGDSLKILLQEAAETLNNRCDVSDSIASCICTSLVDLALLLIVYRSDIMPQDNMMQLFMAVWKCYYTNTDNLFKNFLCQRNVMLIAQGCNDKEIWSNFARFAAILVKENIVSCSNFETQCTGFYKKEWDQVTLSNVSLFLKKFVEYHKMLGGDPSKFALLLEFLSEYCEDL</sequence>
<evidence type="ECO:0000256" key="1">
    <source>
        <dbReference type="SAM" id="MobiDB-lite"/>
    </source>
</evidence>
<evidence type="ECO:0000313" key="3">
    <source>
        <dbReference type="EMBL" id="VEN48879.1"/>
    </source>
</evidence>
<dbReference type="GO" id="GO:0006325">
    <property type="term" value="P:chromatin organization"/>
    <property type="evidence" value="ECO:0007669"/>
    <property type="project" value="TreeGrafter"/>
</dbReference>
<feature type="domain" description="Codanin-1 C-terminal" evidence="2">
    <location>
        <begin position="743"/>
        <end position="850"/>
    </location>
</feature>
<name>A0A653CLX4_CALMS</name>
<dbReference type="Pfam" id="PF15296">
    <property type="entry name" value="Codanin-1_C"/>
    <property type="match status" value="1"/>
</dbReference>
<evidence type="ECO:0000259" key="2">
    <source>
        <dbReference type="Pfam" id="PF15296"/>
    </source>
</evidence>
<feature type="compositionally biased region" description="Polar residues" evidence="1">
    <location>
        <begin position="106"/>
        <end position="118"/>
    </location>
</feature>
<reference evidence="3 4" key="1">
    <citation type="submission" date="2019-01" db="EMBL/GenBank/DDBJ databases">
        <authorList>
            <person name="Sayadi A."/>
        </authorList>
    </citation>
    <scope>NUCLEOTIDE SEQUENCE [LARGE SCALE GENOMIC DNA]</scope>
</reference>
<organism evidence="3 4">
    <name type="scientific">Callosobruchus maculatus</name>
    <name type="common">Southern cowpea weevil</name>
    <name type="synonym">Pulse bruchid</name>
    <dbReference type="NCBI Taxonomy" id="64391"/>
    <lineage>
        <taxon>Eukaryota</taxon>
        <taxon>Metazoa</taxon>
        <taxon>Ecdysozoa</taxon>
        <taxon>Arthropoda</taxon>
        <taxon>Hexapoda</taxon>
        <taxon>Insecta</taxon>
        <taxon>Pterygota</taxon>
        <taxon>Neoptera</taxon>
        <taxon>Endopterygota</taxon>
        <taxon>Coleoptera</taxon>
        <taxon>Polyphaga</taxon>
        <taxon>Cucujiformia</taxon>
        <taxon>Chrysomeloidea</taxon>
        <taxon>Chrysomelidae</taxon>
        <taxon>Bruchinae</taxon>
        <taxon>Bruchini</taxon>
        <taxon>Callosobruchus</taxon>
    </lineage>
</organism>
<dbReference type="Proteomes" id="UP000410492">
    <property type="component" value="Unassembled WGS sequence"/>
</dbReference>
<dbReference type="InterPro" id="IPR028171">
    <property type="entry name" value="Codanin-1_C"/>
</dbReference>
<dbReference type="GO" id="GO:0005634">
    <property type="term" value="C:nucleus"/>
    <property type="evidence" value="ECO:0007669"/>
    <property type="project" value="TreeGrafter"/>
</dbReference>
<proteinExistence type="predicted"/>
<dbReference type="EMBL" id="CAACVG010008194">
    <property type="protein sequence ID" value="VEN48879.1"/>
    <property type="molecule type" value="Genomic_DNA"/>
</dbReference>
<feature type="region of interest" description="Disordered" evidence="1">
    <location>
        <begin position="59"/>
        <end position="118"/>
    </location>
</feature>